<keyword evidence="1" id="KW-0433">Leucine-rich repeat</keyword>
<dbReference type="EMBL" id="KK852712">
    <property type="protein sequence ID" value="KDR17934.1"/>
    <property type="molecule type" value="Genomic_DNA"/>
</dbReference>
<dbReference type="PROSITE" id="PS51450">
    <property type="entry name" value="LRR"/>
    <property type="match status" value="1"/>
</dbReference>
<keyword evidence="3" id="KW-0677">Repeat</keyword>
<dbReference type="Proteomes" id="UP000027135">
    <property type="component" value="Unassembled WGS sequence"/>
</dbReference>
<evidence type="ECO:0000313" key="6">
    <source>
        <dbReference type="EMBL" id="KDR17934.1"/>
    </source>
</evidence>
<evidence type="ECO:0000256" key="3">
    <source>
        <dbReference type="ARBA" id="ARBA00022737"/>
    </source>
</evidence>
<proteinExistence type="predicted"/>
<reference evidence="6 7" key="1">
    <citation type="journal article" date="2014" name="Nat. Commun.">
        <title>Molecular traces of alternative social organization in a termite genome.</title>
        <authorList>
            <person name="Terrapon N."/>
            <person name="Li C."/>
            <person name="Robertson H.M."/>
            <person name="Ji L."/>
            <person name="Meng X."/>
            <person name="Booth W."/>
            <person name="Chen Z."/>
            <person name="Childers C.P."/>
            <person name="Glastad K.M."/>
            <person name="Gokhale K."/>
            <person name="Gowin J."/>
            <person name="Gronenberg W."/>
            <person name="Hermansen R.A."/>
            <person name="Hu H."/>
            <person name="Hunt B.G."/>
            <person name="Huylmans A.K."/>
            <person name="Khalil S.M."/>
            <person name="Mitchell R.D."/>
            <person name="Munoz-Torres M.C."/>
            <person name="Mustard J.A."/>
            <person name="Pan H."/>
            <person name="Reese J.T."/>
            <person name="Scharf M.E."/>
            <person name="Sun F."/>
            <person name="Vogel H."/>
            <person name="Xiao J."/>
            <person name="Yang W."/>
            <person name="Yang Z."/>
            <person name="Yang Z."/>
            <person name="Zhou J."/>
            <person name="Zhu J."/>
            <person name="Brent C.S."/>
            <person name="Elsik C.G."/>
            <person name="Goodisman M.A."/>
            <person name="Liberles D.A."/>
            <person name="Roe R.M."/>
            <person name="Vargo E.L."/>
            <person name="Vilcinskas A."/>
            <person name="Wang J."/>
            <person name="Bornberg-Bauer E."/>
            <person name="Korb J."/>
            <person name="Zhang G."/>
            <person name="Liebig J."/>
        </authorList>
    </citation>
    <scope>NUCLEOTIDE SEQUENCE [LARGE SCALE GENOMIC DNA]</scope>
    <source>
        <tissue evidence="6">Whole organism</tissue>
    </source>
</reference>
<keyword evidence="6" id="KW-0472">Membrane</keyword>
<dbReference type="InterPro" id="IPR000372">
    <property type="entry name" value="LRRNT"/>
</dbReference>
<evidence type="ECO:0000256" key="1">
    <source>
        <dbReference type="ARBA" id="ARBA00022614"/>
    </source>
</evidence>
<dbReference type="Pfam" id="PF13855">
    <property type="entry name" value="LRR_8"/>
    <property type="match status" value="1"/>
</dbReference>
<organism evidence="6 7">
    <name type="scientific">Zootermopsis nevadensis</name>
    <name type="common">Dampwood termite</name>
    <dbReference type="NCBI Taxonomy" id="136037"/>
    <lineage>
        <taxon>Eukaryota</taxon>
        <taxon>Metazoa</taxon>
        <taxon>Ecdysozoa</taxon>
        <taxon>Arthropoda</taxon>
        <taxon>Hexapoda</taxon>
        <taxon>Insecta</taxon>
        <taxon>Pterygota</taxon>
        <taxon>Neoptera</taxon>
        <taxon>Polyneoptera</taxon>
        <taxon>Dictyoptera</taxon>
        <taxon>Blattodea</taxon>
        <taxon>Blattoidea</taxon>
        <taxon>Termitoidae</taxon>
        <taxon>Termopsidae</taxon>
        <taxon>Zootermopsis</taxon>
    </lineage>
</organism>
<dbReference type="SUPFAM" id="SSF52058">
    <property type="entry name" value="L domain-like"/>
    <property type="match status" value="1"/>
</dbReference>
<dbReference type="PANTHER" id="PTHR24366:SF96">
    <property type="entry name" value="LEUCINE RICH REPEAT CONTAINING 53"/>
    <property type="match status" value="1"/>
</dbReference>
<sequence length="202" mass="22680">MYLTHTFKLLLLAIFCTECLCCPSDCRCEAKDRVVNCSGSGLSELPRSGYNRHTKTIDASGNKIENLRNHTFSRLNIIALEALYLNCNVIVTIEPRTFVGQGTLKVLDLSENNITFIHPDTFVFTDNLEELLLAENPFLNLDENEFRISTLTFIDLSSCGLNRIPTDSLPNSTDGSLQIDFRYNNLISISDDSVDAQKCDNE</sequence>
<evidence type="ECO:0000256" key="2">
    <source>
        <dbReference type="ARBA" id="ARBA00022729"/>
    </source>
</evidence>
<evidence type="ECO:0000313" key="7">
    <source>
        <dbReference type="Proteomes" id="UP000027135"/>
    </source>
</evidence>
<protein>
    <submittedName>
        <fullName evidence="6">Leucine-rich repeat transmembrane neuronal protein 4</fullName>
    </submittedName>
</protein>
<dbReference type="eggNOG" id="KOG0619">
    <property type="taxonomic scope" value="Eukaryota"/>
</dbReference>
<evidence type="ECO:0000259" key="5">
    <source>
        <dbReference type="Pfam" id="PF01462"/>
    </source>
</evidence>
<dbReference type="STRING" id="136037.A0A067R6F9"/>
<dbReference type="InterPro" id="IPR001611">
    <property type="entry name" value="Leu-rich_rpt"/>
</dbReference>
<feature type="domain" description="LRRNT" evidence="5">
    <location>
        <begin position="22"/>
        <end position="47"/>
    </location>
</feature>
<gene>
    <name evidence="6" type="ORF">L798_08235</name>
</gene>
<evidence type="ECO:0000256" key="4">
    <source>
        <dbReference type="SAM" id="SignalP"/>
    </source>
</evidence>
<keyword evidence="6" id="KW-0812">Transmembrane</keyword>
<name>A0A067R6F9_ZOONE</name>
<accession>A0A067R6F9</accession>
<dbReference type="InterPro" id="IPR032675">
    <property type="entry name" value="LRR_dom_sf"/>
</dbReference>
<dbReference type="AlphaFoldDB" id="A0A067R6F9"/>
<feature type="chain" id="PRO_5001648038" evidence="4">
    <location>
        <begin position="22"/>
        <end position="202"/>
    </location>
</feature>
<dbReference type="Pfam" id="PF01462">
    <property type="entry name" value="LRRNT"/>
    <property type="match status" value="1"/>
</dbReference>
<keyword evidence="2 4" id="KW-0732">Signal</keyword>
<dbReference type="PANTHER" id="PTHR24366">
    <property type="entry name" value="IG(IMMUNOGLOBULIN) AND LRR(LEUCINE RICH REPEAT) DOMAINS"/>
    <property type="match status" value="1"/>
</dbReference>
<dbReference type="Gene3D" id="3.80.10.10">
    <property type="entry name" value="Ribonuclease Inhibitor"/>
    <property type="match status" value="1"/>
</dbReference>
<dbReference type="InParanoid" id="A0A067R6F9"/>
<feature type="signal peptide" evidence="4">
    <location>
        <begin position="1"/>
        <end position="21"/>
    </location>
</feature>
<keyword evidence="7" id="KW-1185">Reference proteome</keyword>